<evidence type="ECO:0000256" key="4">
    <source>
        <dbReference type="ARBA" id="ARBA00022968"/>
    </source>
</evidence>
<evidence type="ECO:0000256" key="3">
    <source>
        <dbReference type="ARBA" id="ARBA00022857"/>
    </source>
</evidence>
<dbReference type="InterPro" id="IPR036291">
    <property type="entry name" value="NAD(P)-bd_dom_sf"/>
</dbReference>
<evidence type="ECO:0000256" key="1">
    <source>
        <dbReference type="ARBA" id="ARBA00004606"/>
    </source>
</evidence>
<dbReference type="SUPFAM" id="SSF51735">
    <property type="entry name" value="NAD(P)-binding Rossmann-fold domains"/>
    <property type="match status" value="1"/>
</dbReference>
<comment type="caution">
    <text evidence="8">The sequence shown here is derived from an EMBL/GenBank/DDBJ whole genome shotgun (WGS) entry which is preliminary data.</text>
</comment>
<evidence type="ECO:0000256" key="2">
    <source>
        <dbReference type="ARBA" id="ARBA00006484"/>
    </source>
</evidence>
<reference evidence="8" key="2">
    <citation type="journal article" date="2023" name="Plants (Basel)">
        <title>Annotation of the Turnera subulata (Passifloraceae) Draft Genome Reveals the S-Locus Evolved after the Divergence of Turneroideae from Passifloroideae in a Stepwise Manner.</title>
        <authorList>
            <person name="Henning P.M."/>
            <person name="Roalson E.H."/>
            <person name="Mir W."/>
            <person name="McCubbin A.G."/>
            <person name="Shore J.S."/>
        </authorList>
    </citation>
    <scope>NUCLEOTIDE SEQUENCE</scope>
    <source>
        <strain evidence="8">F60SS</strain>
    </source>
</reference>
<dbReference type="EMBL" id="JAKUCV010000418">
    <property type="protein sequence ID" value="KAJ4850116.1"/>
    <property type="molecule type" value="Genomic_DNA"/>
</dbReference>
<evidence type="ECO:0000256" key="7">
    <source>
        <dbReference type="SAM" id="Phobius"/>
    </source>
</evidence>
<protein>
    <submittedName>
        <fullName evidence="8">Uncharacterized protein</fullName>
    </submittedName>
</protein>
<dbReference type="PROSITE" id="PS00061">
    <property type="entry name" value="ADH_SHORT"/>
    <property type="match status" value="1"/>
</dbReference>
<evidence type="ECO:0000313" key="8">
    <source>
        <dbReference type="EMBL" id="KAJ4850116.1"/>
    </source>
</evidence>
<dbReference type="PANTHER" id="PTHR43391:SF76">
    <property type="entry name" value="11-BETA-HYDROXYSTEROID DEHYDROGENASE-LIKE 2-RELATED"/>
    <property type="match status" value="1"/>
</dbReference>
<dbReference type="AlphaFoldDB" id="A0A9Q0GKW2"/>
<dbReference type="NCBIfam" id="NF004825">
    <property type="entry name" value="PRK06181.1"/>
    <property type="match status" value="1"/>
</dbReference>
<gene>
    <name evidence="8" type="ORF">Tsubulata_400585</name>
</gene>
<dbReference type="GO" id="GO:0016491">
    <property type="term" value="F:oxidoreductase activity"/>
    <property type="evidence" value="ECO:0007669"/>
    <property type="project" value="UniProtKB-KW"/>
</dbReference>
<dbReference type="GO" id="GO:0005829">
    <property type="term" value="C:cytosol"/>
    <property type="evidence" value="ECO:0007669"/>
    <property type="project" value="TreeGrafter"/>
</dbReference>
<keyword evidence="7" id="KW-0472">Membrane</keyword>
<feature type="transmembrane region" description="Helical" evidence="7">
    <location>
        <begin position="12"/>
        <end position="33"/>
    </location>
</feature>
<accession>A0A9Q0GKW2</accession>
<dbReference type="PRINTS" id="PR00080">
    <property type="entry name" value="SDRFAMILY"/>
</dbReference>
<organism evidence="8 9">
    <name type="scientific">Turnera subulata</name>
    <dbReference type="NCBI Taxonomy" id="218843"/>
    <lineage>
        <taxon>Eukaryota</taxon>
        <taxon>Viridiplantae</taxon>
        <taxon>Streptophyta</taxon>
        <taxon>Embryophyta</taxon>
        <taxon>Tracheophyta</taxon>
        <taxon>Spermatophyta</taxon>
        <taxon>Magnoliopsida</taxon>
        <taxon>eudicotyledons</taxon>
        <taxon>Gunneridae</taxon>
        <taxon>Pentapetalae</taxon>
        <taxon>rosids</taxon>
        <taxon>fabids</taxon>
        <taxon>Malpighiales</taxon>
        <taxon>Passifloraceae</taxon>
        <taxon>Turnera</taxon>
    </lineage>
</organism>
<dbReference type="InterPro" id="IPR020904">
    <property type="entry name" value="Sc_DH/Rdtase_CS"/>
</dbReference>
<dbReference type="Pfam" id="PF00106">
    <property type="entry name" value="adh_short"/>
    <property type="match status" value="1"/>
</dbReference>
<comment type="subcellular location">
    <subcellularLocation>
        <location evidence="1">Membrane</location>
        <topology evidence="1">Single-pass type II membrane protein</topology>
    </subcellularLocation>
</comment>
<keyword evidence="7" id="KW-0812">Transmembrane</keyword>
<reference evidence="8" key="1">
    <citation type="submission" date="2022-02" db="EMBL/GenBank/DDBJ databases">
        <authorList>
            <person name="Henning P.M."/>
            <person name="McCubbin A.G."/>
            <person name="Shore J.S."/>
        </authorList>
    </citation>
    <scope>NUCLEOTIDE SEQUENCE</scope>
    <source>
        <strain evidence="8">F60SS</strain>
        <tissue evidence="8">Leaves</tissue>
    </source>
</reference>
<keyword evidence="4" id="KW-0735">Signal-anchor</keyword>
<dbReference type="GO" id="GO:0016020">
    <property type="term" value="C:membrane"/>
    <property type="evidence" value="ECO:0007669"/>
    <property type="project" value="UniProtKB-SubCell"/>
</dbReference>
<keyword evidence="7" id="KW-1133">Transmembrane helix</keyword>
<dbReference type="OrthoDB" id="47007at2759"/>
<dbReference type="Gene3D" id="3.40.50.720">
    <property type="entry name" value="NAD(P)-binding Rossmann-like Domain"/>
    <property type="match status" value="1"/>
</dbReference>
<keyword evidence="5" id="KW-0560">Oxidoreductase</keyword>
<keyword evidence="3" id="KW-0521">NADP</keyword>
<keyword evidence="9" id="KW-1185">Reference proteome</keyword>
<dbReference type="InterPro" id="IPR002347">
    <property type="entry name" value="SDR_fam"/>
</dbReference>
<comment type="similarity">
    <text evidence="2 6">Belongs to the short-chain dehydrogenases/reductases (SDR) family.</text>
</comment>
<proteinExistence type="inferred from homology"/>
<evidence type="ECO:0000256" key="6">
    <source>
        <dbReference type="RuleBase" id="RU000363"/>
    </source>
</evidence>
<name>A0A9Q0GKW2_9ROSI</name>
<sequence length="308" mass="33896">MGTFNPILNFLFPPMAIFLLVLVLPPFLVVKLLGCIKRSIQSENVKGKVVLITGASSGIGECIAYEYASRGARLALTARRQDRLQAVANKARELGSPDVIVICADVSREEDCKRFVNETVEHFGQLDHLVNNAGVPRAGLFEKVANISDLSPVMDINFWGSLYSTHFAIPHLKRSKGKIIVNSSVLGWLSLPGSGIYNASKAALISFYETLSAEFGEDIGITIVTPGFVETEMMQGNRLQSKVPIPFESSEVCAKAMVDSACRGDLYSTEPSWLRICFLFKALCPELVDRCIHWLMISMKHPDLNSPD</sequence>
<evidence type="ECO:0000313" key="9">
    <source>
        <dbReference type="Proteomes" id="UP001141552"/>
    </source>
</evidence>
<dbReference type="Proteomes" id="UP001141552">
    <property type="component" value="Unassembled WGS sequence"/>
</dbReference>
<dbReference type="PANTHER" id="PTHR43391">
    <property type="entry name" value="RETINOL DEHYDROGENASE-RELATED"/>
    <property type="match status" value="1"/>
</dbReference>
<dbReference type="PRINTS" id="PR00081">
    <property type="entry name" value="GDHRDH"/>
</dbReference>
<evidence type="ECO:0000256" key="5">
    <source>
        <dbReference type="ARBA" id="ARBA00023002"/>
    </source>
</evidence>